<feature type="domain" description="Condensation" evidence="1">
    <location>
        <begin position="14"/>
        <end position="440"/>
    </location>
</feature>
<accession>A0ABN2QPA6</accession>
<dbReference type="SUPFAM" id="SSF52777">
    <property type="entry name" value="CoA-dependent acyltransferases"/>
    <property type="match status" value="2"/>
</dbReference>
<dbReference type="Proteomes" id="UP001501116">
    <property type="component" value="Unassembled WGS sequence"/>
</dbReference>
<dbReference type="InterPro" id="IPR023213">
    <property type="entry name" value="CAT-like_dom_sf"/>
</dbReference>
<gene>
    <name evidence="2" type="ORF">GCM10009754_24750</name>
</gene>
<dbReference type="Pfam" id="PF00668">
    <property type="entry name" value="Condensation"/>
    <property type="match status" value="1"/>
</dbReference>
<comment type="caution">
    <text evidence="2">The sequence shown here is derived from an EMBL/GenBank/DDBJ whole genome shotgun (WGS) entry which is preliminary data.</text>
</comment>
<dbReference type="Gene3D" id="3.30.559.30">
    <property type="entry name" value="Nonribosomal peptide synthetase, condensation domain"/>
    <property type="match status" value="1"/>
</dbReference>
<protein>
    <recommendedName>
        <fullName evidence="1">Condensation domain-containing protein</fullName>
    </recommendedName>
</protein>
<sequence length="447" mass="49661">MGPGSAILADVVELPVSVGQRLLSLMDHYLGEESALNEQVLWRIEGQLDAGALRVALTKLVARHAALRTAFVGNGRRLRQVVHEPSPVALAEADVTGHADPDTAARERVSEEMRRTIDAATSPIRPLLIRIAPATHLFVLTMHHFVTDDWSNGLLSRDLRRLYAAELAGADDGLPAVGWQYAEWSEWQRERLSGAGLRELTEYWRHQLDGARIPELPERASAPGEGEQPWVSVELPIGPETTRALRDLARRERTTLFPVLLSVFSLLLHDETRQRDITVASLFANRGSPQVADSVGFFVTMLLLRTDLDRDSPARELVRATRKTVLAALRHQELPYQLLPPGTISSRTGRADDITFQLVGSLKAREDLSGAEIDDMEGMLERRRFAFEFVVAPHEDRLIALLLCDRQRFDADWAARFVAGYVAVADALAADPDRPAGDLLAPQRRTT</sequence>
<dbReference type="Gene3D" id="3.30.559.10">
    <property type="entry name" value="Chloramphenicol acetyltransferase-like domain"/>
    <property type="match status" value="1"/>
</dbReference>
<organism evidence="2 3">
    <name type="scientific">Amycolatopsis minnesotensis</name>
    <dbReference type="NCBI Taxonomy" id="337894"/>
    <lineage>
        <taxon>Bacteria</taxon>
        <taxon>Bacillati</taxon>
        <taxon>Actinomycetota</taxon>
        <taxon>Actinomycetes</taxon>
        <taxon>Pseudonocardiales</taxon>
        <taxon>Pseudonocardiaceae</taxon>
        <taxon>Amycolatopsis</taxon>
    </lineage>
</organism>
<proteinExistence type="predicted"/>
<dbReference type="EMBL" id="BAAANN010000008">
    <property type="protein sequence ID" value="GAA1954359.1"/>
    <property type="molecule type" value="Genomic_DNA"/>
</dbReference>
<dbReference type="InterPro" id="IPR001242">
    <property type="entry name" value="Condensation_dom"/>
</dbReference>
<evidence type="ECO:0000313" key="2">
    <source>
        <dbReference type="EMBL" id="GAA1954359.1"/>
    </source>
</evidence>
<name>A0ABN2QPA6_9PSEU</name>
<reference evidence="2 3" key="1">
    <citation type="journal article" date="2019" name="Int. J. Syst. Evol. Microbiol.">
        <title>The Global Catalogue of Microorganisms (GCM) 10K type strain sequencing project: providing services to taxonomists for standard genome sequencing and annotation.</title>
        <authorList>
            <consortium name="The Broad Institute Genomics Platform"/>
            <consortium name="The Broad Institute Genome Sequencing Center for Infectious Disease"/>
            <person name="Wu L."/>
            <person name="Ma J."/>
        </authorList>
    </citation>
    <scope>NUCLEOTIDE SEQUENCE [LARGE SCALE GENOMIC DNA]</scope>
    <source>
        <strain evidence="2 3">JCM 14545</strain>
    </source>
</reference>
<evidence type="ECO:0000259" key="1">
    <source>
        <dbReference type="Pfam" id="PF00668"/>
    </source>
</evidence>
<dbReference type="PANTHER" id="PTHR45527:SF1">
    <property type="entry name" value="FATTY ACID SYNTHASE"/>
    <property type="match status" value="1"/>
</dbReference>
<evidence type="ECO:0000313" key="3">
    <source>
        <dbReference type="Proteomes" id="UP001501116"/>
    </source>
</evidence>
<dbReference type="PANTHER" id="PTHR45527">
    <property type="entry name" value="NONRIBOSOMAL PEPTIDE SYNTHETASE"/>
    <property type="match status" value="1"/>
</dbReference>
<keyword evidence="3" id="KW-1185">Reference proteome</keyword>